<evidence type="ECO:0000313" key="1">
    <source>
        <dbReference type="EMBL" id="OIJ86461.1"/>
    </source>
</evidence>
<dbReference type="AlphaFoldDB" id="A0A1S2NYF7"/>
<evidence type="ECO:0000313" key="2">
    <source>
        <dbReference type="Proteomes" id="UP000179935"/>
    </source>
</evidence>
<dbReference type="Proteomes" id="UP000179935">
    <property type="component" value="Unassembled WGS sequence"/>
</dbReference>
<protein>
    <submittedName>
        <fullName evidence="1">Uncharacterized protein</fullName>
    </submittedName>
</protein>
<proteinExistence type="predicted"/>
<comment type="caution">
    <text evidence="1">The sequence shown here is derived from an EMBL/GenBank/DDBJ whole genome shotgun (WGS) entry which is preliminary data.</text>
</comment>
<dbReference type="STRING" id="1428652.BIV24_26370"/>
<reference evidence="1 2" key="1">
    <citation type="submission" date="2016-10" db="EMBL/GenBank/DDBJ databases">
        <title>Genome sequence of Streptomyces sp. MUSC 93.</title>
        <authorList>
            <person name="Lee L.-H."/>
            <person name="Ser H.-L."/>
            <person name="Law J.W.-F."/>
        </authorList>
    </citation>
    <scope>NUCLEOTIDE SEQUENCE [LARGE SCALE GENOMIC DNA]</scope>
    <source>
        <strain evidence="1 2">MUSC 93</strain>
    </source>
</reference>
<organism evidence="1 2">
    <name type="scientific">Streptomyces colonosanans</name>
    <dbReference type="NCBI Taxonomy" id="1428652"/>
    <lineage>
        <taxon>Bacteria</taxon>
        <taxon>Bacillati</taxon>
        <taxon>Actinomycetota</taxon>
        <taxon>Actinomycetes</taxon>
        <taxon>Kitasatosporales</taxon>
        <taxon>Streptomycetaceae</taxon>
        <taxon>Streptomyces</taxon>
    </lineage>
</organism>
<gene>
    <name evidence="1" type="ORF">BIV24_26370</name>
</gene>
<name>A0A1S2NYF7_9ACTN</name>
<keyword evidence="2" id="KW-1185">Reference proteome</keyword>
<dbReference type="EMBL" id="MLYP01000075">
    <property type="protein sequence ID" value="OIJ86461.1"/>
    <property type="molecule type" value="Genomic_DNA"/>
</dbReference>
<sequence length="60" mass="6251">MRLLGILGGMGLLATADPTVPDGRTGVLHRFRAVTPVMLPEPAYAVGELVPVEQVAGPSR</sequence>
<accession>A0A1S2NYF7</accession>
<dbReference type="RefSeq" id="WP_071368953.1">
    <property type="nucleotide sequence ID" value="NZ_MLYP01000075.1"/>
</dbReference>